<dbReference type="Gene3D" id="3.30.930.10">
    <property type="entry name" value="Bira Bifunctional Protein, Domain 2"/>
    <property type="match status" value="1"/>
</dbReference>
<proteinExistence type="predicted"/>
<reference evidence="2" key="1">
    <citation type="submission" date="2019-12" db="UniProtKB">
        <authorList>
            <consortium name="WormBaseParasite"/>
        </authorList>
    </citation>
    <scope>IDENTIFICATION</scope>
</reference>
<dbReference type="WBParaSite" id="TMUE_3000011025.1">
    <property type="protein sequence ID" value="TMUE_3000011025.1"/>
    <property type="gene ID" value="WBGene00284966"/>
</dbReference>
<dbReference type="Proteomes" id="UP000046395">
    <property type="component" value="Unassembled WGS sequence"/>
</dbReference>
<keyword evidence="1" id="KW-1185">Reference proteome</keyword>
<dbReference type="AlphaFoldDB" id="A0A5S6QUX0"/>
<protein>
    <submittedName>
        <fullName evidence="2">Uncharacterized protein</fullName>
    </submittedName>
</protein>
<organism evidence="1 2">
    <name type="scientific">Trichuris muris</name>
    <name type="common">Mouse whipworm</name>
    <dbReference type="NCBI Taxonomy" id="70415"/>
    <lineage>
        <taxon>Eukaryota</taxon>
        <taxon>Metazoa</taxon>
        <taxon>Ecdysozoa</taxon>
        <taxon>Nematoda</taxon>
        <taxon>Enoplea</taxon>
        <taxon>Dorylaimia</taxon>
        <taxon>Trichinellida</taxon>
        <taxon>Trichuridae</taxon>
        <taxon>Trichuris</taxon>
    </lineage>
</organism>
<sequence length="488" mass="54821">MRSDHFQLSSLRGAVRNEARDVSIVSQWPSCTCVIEGLLSLSHQLSSRMQQQATARSHKCYNEKIVSKKRIEIRCHDMPLAESKALPVLKAYVDACEKAGFLLKSSESRFLGPPGALLRRNMIELWRRSVDTAGAYPCISTSRKSSAGQQVKKLPRVVRSTCQYLKSSYAVEVPYMVVREGVRRVSKSLKPVLSAFYGSLSTCTYCDLYYFIRPEEVGTSYDSWFRRRLIWWKEVGKAMWLFHYIVLSFWVSNWSSNFDGVTTEDNKCASLCYLGFSPVSLENRLPNKIICSNDESILEVESVTVNNSASEEGHCICCSLNVDAAVAFVLLDSLQFNLESSKAPAESFNIHPLVAPYKLLLLEVVAENCDCETEIRELTRRLRYSFLLANLHHCYRRVVLSAAEVLNTSEPGSAYKNVAAVKSVWEAFRGLGVLRIVIVSAETVDSGMVEIALRSLSVVEQAPIAYVKPRLLQELMPTMTIDDDALLA</sequence>
<evidence type="ECO:0000313" key="2">
    <source>
        <dbReference type="WBParaSite" id="TMUE_3000011025.1"/>
    </source>
</evidence>
<dbReference type="InterPro" id="IPR045864">
    <property type="entry name" value="aa-tRNA-synth_II/BPL/LPL"/>
</dbReference>
<accession>A0A5S6QUX0</accession>
<evidence type="ECO:0000313" key="1">
    <source>
        <dbReference type="Proteomes" id="UP000046395"/>
    </source>
</evidence>
<dbReference type="SUPFAM" id="SSF55681">
    <property type="entry name" value="Class II aaRS and biotin synthetases"/>
    <property type="match status" value="1"/>
</dbReference>
<name>A0A5S6QUX0_TRIMR</name>